<dbReference type="GO" id="GO:0046983">
    <property type="term" value="F:protein dimerization activity"/>
    <property type="evidence" value="ECO:0007669"/>
    <property type="project" value="InterPro"/>
</dbReference>
<dbReference type="PANTHER" id="PTHR47336:SF2">
    <property type="entry name" value="TRANSCRIPTION FACTOR HMS1-RELATED"/>
    <property type="match status" value="1"/>
</dbReference>
<evidence type="ECO:0000259" key="2">
    <source>
        <dbReference type="PROSITE" id="PS50888"/>
    </source>
</evidence>
<sequence length="291" mass="32673">MVANTDYSPRLDDSFNFDKPYLADSYTARPDYTFDTLFDNDSFFDHPVSSVEYRNPQCFNETQPASTYSNSWSPVDPAPFGRLGDLNTAFATTTKPAFAAINPCSYDAEQMHSRTPSLCGDAPQPTLSISPPLSPQLKRESSSDIDFPSSPKRQAEPLVTASQPPRKRGRPRLDRSSTSSSFAPTPARTFSSSSQPSSSSCKVKPTQRLPHNQVERKYREGLNSELERLRRAVPTLIQRDTRDLTSPPKPSKATILASAIEYIKTTERERDMLRLEVERLRGANGRRNRME</sequence>
<protein>
    <recommendedName>
        <fullName evidence="2">BHLH domain-containing protein</fullName>
    </recommendedName>
</protein>
<dbReference type="PROSITE" id="PS50888">
    <property type="entry name" value="BHLH"/>
    <property type="match status" value="1"/>
</dbReference>
<dbReference type="Gene3D" id="4.10.280.10">
    <property type="entry name" value="Helix-loop-helix DNA-binding domain"/>
    <property type="match status" value="1"/>
</dbReference>
<dbReference type="InterPro" id="IPR052099">
    <property type="entry name" value="Regulatory_TF_Diverse"/>
</dbReference>
<dbReference type="SUPFAM" id="SSF47459">
    <property type="entry name" value="HLH, helix-loop-helix DNA-binding domain"/>
    <property type="match status" value="1"/>
</dbReference>
<accession>A0A6A5WBW1</accession>
<dbReference type="Pfam" id="PF00010">
    <property type="entry name" value="HLH"/>
    <property type="match status" value="1"/>
</dbReference>
<evidence type="ECO:0000256" key="1">
    <source>
        <dbReference type="SAM" id="MobiDB-lite"/>
    </source>
</evidence>
<feature type="domain" description="BHLH" evidence="2">
    <location>
        <begin position="206"/>
        <end position="266"/>
    </location>
</feature>
<proteinExistence type="predicted"/>
<evidence type="ECO:0000313" key="3">
    <source>
        <dbReference type="EMBL" id="KAF1999162.1"/>
    </source>
</evidence>
<dbReference type="InterPro" id="IPR011598">
    <property type="entry name" value="bHLH_dom"/>
</dbReference>
<dbReference type="Proteomes" id="UP000799779">
    <property type="component" value="Unassembled WGS sequence"/>
</dbReference>
<dbReference type="EMBL" id="ML977598">
    <property type="protein sequence ID" value="KAF1999162.1"/>
    <property type="molecule type" value="Genomic_DNA"/>
</dbReference>
<dbReference type="OrthoDB" id="2133190at2759"/>
<keyword evidence="4" id="KW-1185">Reference proteome</keyword>
<name>A0A6A5WBW1_9PLEO</name>
<reference evidence="3" key="1">
    <citation type="journal article" date="2020" name="Stud. Mycol.">
        <title>101 Dothideomycetes genomes: a test case for predicting lifestyles and emergence of pathogens.</title>
        <authorList>
            <person name="Haridas S."/>
            <person name="Albert R."/>
            <person name="Binder M."/>
            <person name="Bloem J."/>
            <person name="Labutti K."/>
            <person name="Salamov A."/>
            <person name="Andreopoulos B."/>
            <person name="Baker S."/>
            <person name="Barry K."/>
            <person name="Bills G."/>
            <person name="Bluhm B."/>
            <person name="Cannon C."/>
            <person name="Castanera R."/>
            <person name="Culley D."/>
            <person name="Daum C."/>
            <person name="Ezra D."/>
            <person name="Gonzalez J."/>
            <person name="Henrissat B."/>
            <person name="Kuo A."/>
            <person name="Liang C."/>
            <person name="Lipzen A."/>
            <person name="Lutzoni F."/>
            <person name="Magnuson J."/>
            <person name="Mondo S."/>
            <person name="Nolan M."/>
            <person name="Ohm R."/>
            <person name="Pangilinan J."/>
            <person name="Park H.-J."/>
            <person name="Ramirez L."/>
            <person name="Alfaro M."/>
            <person name="Sun H."/>
            <person name="Tritt A."/>
            <person name="Yoshinaga Y."/>
            <person name="Zwiers L.-H."/>
            <person name="Turgeon B."/>
            <person name="Goodwin S."/>
            <person name="Spatafora J."/>
            <person name="Crous P."/>
            <person name="Grigoriev I."/>
        </authorList>
    </citation>
    <scope>NUCLEOTIDE SEQUENCE</scope>
    <source>
        <strain evidence="3">CBS 123094</strain>
    </source>
</reference>
<dbReference type="AlphaFoldDB" id="A0A6A5WBW1"/>
<dbReference type="PANTHER" id="PTHR47336">
    <property type="entry name" value="TRANSCRIPTION FACTOR HMS1-RELATED"/>
    <property type="match status" value="1"/>
</dbReference>
<evidence type="ECO:0000313" key="4">
    <source>
        <dbReference type="Proteomes" id="UP000799779"/>
    </source>
</evidence>
<feature type="region of interest" description="Disordered" evidence="1">
    <location>
        <begin position="111"/>
        <end position="211"/>
    </location>
</feature>
<organism evidence="3 4">
    <name type="scientific">Amniculicola lignicola CBS 123094</name>
    <dbReference type="NCBI Taxonomy" id="1392246"/>
    <lineage>
        <taxon>Eukaryota</taxon>
        <taxon>Fungi</taxon>
        <taxon>Dikarya</taxon>
        <taxon>Ascomycota</taxon>
        <taxon>Pezizomycotina</taxon>
        <taxon>Dothideomycetes</taxon>
        <taxon>Pleosporomycetidae</taxon>
        <taxon>Pleosporales</taxon>
        <taxon>Amniculicolaceae</taxon>
        <taxon>Amniculicola</taxon>
    </lineage>
</organism>
<dbReference type="InterPro" id="IPR036638">
    <property type="entry name" value="HLH_DNA-bd_sf"/>
</dbReference>
<gene>
    <name evidence="3" type="ORF">P154DRAFT_437801</name>
</gene>
<feature type="compositionally biased region" description="Low complexity" evidence="1">
    <location>
        <begin position="176"/>
        <end position="200"/>
    </location>
</feature>
<dbReference type="CDD" id="cd11395">
    <property type="entry name" value="bHLHzip_SREBP_like"/>
    <property type="match status" value="1"/>
</dbReference>
<dbReference type="SMART" id="SM00353">
    <property type="entry name" value="HLH"/>
    <property type="match status" value="1"/>
</dbReference>